<evidence type="ECO:0000256" key="1">
    <source>
        <dbReference type="SAM" id="MobiDB-lite"/>
    </source>
</evidence>
<name>A0A448XRU7_9PLAT</name>
<organism evidence="2 3">
    <name type="scientific">Protopolystoma xenopodis</name>
    <dbReference type="NCBI Taxonomy" id="117903"/>
    <lineage>
        <taxon>Eukaryota</taxon>
        <taxon>Metazoa</taxon>
        <taxon>Spiralia</taxon>
        <taxon>Lophotrochozoa</taxon>
        <taxon>Platyhelminthes</taxon>
        <taxon>Monogenea</taxon>
        <taxon>Polyopisthocotylea</taxon>
        <taxon>Polystomatidea</taxon>
        <taxon>Polystomatidae</taxon>
        <taxon>Protopolystoma</taxon>
    </lineage>
</organism>
<dbReference type="EMBL" id="CAAALY010280929">
    <property type="protein sequence ID" value="VEL43382.1"/>
    <property type="molecule type" value="Genomic_DNA"/>
</dbReference>
<comment type="caution">
    <text evidence="2">The sequence shown here is derived from an EMBL/GenBank/DDBJ whole genome shotgun (WGS) entry which is preliminary data.</text>
</comment>
<proteinExistence type="predicted"/>
<evidence type="ECO:0000313" key="2">
    <source>
        <dbReference type="EMBL" id="VEL43382.1"/>
    </source>
</evidence>
<feature type="compositionally biased region" description="Polar residues" evidence="1">
    <location>
        <begin position="22"/>
        <end position="46"/>
    </location>
</feature>
<feature type="region of interest" description="Disordered" evidence="1">
    <location>
        <begin position="19"/>
        <end position="54"/>
    </location>
</feature>
<reference evidence="2" key="1">
    <citation type="submission" date="2018-11" db="EMBL/GenBank/DDBJ databases">
        <authorList>
            <consortium name="Pathogen Informatics"/>
        </authorList>
    </citation>
    <scope>NUCLEOTIDE SEQUENCE</scope>
</reference>
<evidence type="ECO:0000313" key="3">
    <source>
        <dbReference type="Proteomes" id="UP000784294"/>
    </source>
</evidence>
<gene>
    <name evidence="2" type="ORF">PXEA_LOCUS36822</name>
</gene>
<dbReference type="AlphaFoldDB" id="A0A448XRU7"/>
<sequence length="247" mass="25866">MHAHLIRNSSTTLLSKLVNGADRSQTPGSNLSNPTGSSINMANQVSPAPKMSGGVASGLSTNGIADNLTNLLPVGARGTEMRISLTSAPAHPVPGSSPLWALVNLVGLTGQLSWLAGVFTRRGSSTHLWTARLIQTVSRTTVEATTGQRVTDLLTRVTEALQTTRRLRQQASNSTLALGSSSGSNSCSATSLGGRVALGPDGPLSLRSQTSWKRICQEYARMKSSRSAGLQRHVMIVNTGKNKGLLA</sequence>
<dbReference type="Proteomes" id="UP000784294">
    <property type="component" value="Unassembled WGS sequence"/>
</dbReference>
<protein>
    <submittedName>
        <fullName evidence="2">Uncharacterized protein</fullName>
    </submittedName>
</protein>
<accession>A0A448XRU7</accession>
<keyword evidence="3" id="KW-1185">Reference proteome</keyword>